<sequence>MTDKIDTKTRHVTRAGGNIFADLGFEPAEAAALKAKSQGEIERTKAMKEVLMVEIATWMKEGGLKQEKAAQILHVSRPRVSDVVNKKTEKFTIDALVGMVITIGKKVKLVVE</sequence>
<feature type="domain" description="HigA2-like helix-turn-helix" evidence="1">
    <location>
        <begin position="20"/>
        <end position="112"/>
    </location>
</feature>
<keyword evidence="3" id="KW-1185">Reference proteome</keyword>
<accession>A0ABU9FE58</accession>
<protein>
    <submittedName>
        <fullName evidence="2">XRE family transcriptional regulator</fullName>
    </submittedName>
</protein>
<dbReference type="Gene3D" id="1.10.260.40">
    <property type="entry name" value="lambda repressor-like DNA-binding domains"/>
    <property type="match status" value="1"/>
</dbReference>
<dbReference type="RefSeq" id="WP_123755990.1">
    <property type="nucleotide sequence ID" value="NZ_JARXNK020000106.1"/>
</dbReference>
<dbReference type="EMBL" id="JARXNK020000106">
    <property type="protein sequence ID" value="MEL0554688.1"/>
    <property type="molecule type" value="Genomic_DNA"/>
</dbReference>
<evidence type="ECO:0000259" key="1">
    <source>
        <dbReference type="Pfam" id="PF13744"/>
    </source>
</evidence>
<dbReference type="InterPro" id="IPR039554">
    <property type="entry name" value="HigA2-like_HTH"/>
</dbReference>
<comment type="caution">
    <text evidence="2">The sequence shown here is derived from an EMBL/GenBank/DDBJ whole genome shotgun (WGS) entry which is preliminary data.</text>
</comment>
<reference evidence="2 3" key="1">
    <citation type="submission" date="2024-04" db="EMBL/GenBank/DDBJ databases">
        <title>Two novel Raoultella species associated with bleeding cankers of broadleaf hosts, Raoultella scottia sp. nov. and Raoultella lignicola sp. nov.</title>
        <authorList>
            <person name="Brady C.L."/>
        </authorList>
    </citation>
    <scope>NUCLEOTIDE SEQUENCE [LARGE SCALE GENOMIC DNA]</scope>
    <source>
        <strain evidence="2 3">TW_WC1a.1</strain>
    </source>
</reference>
<name>A0ABU9FE58_9ENTR</name>
<dbReference type="Pfam" id="PF13744">
    <property type="entry name" value="HTH_37"/>
    <property type="match status" value="1"/>
</dbReference>
<dbReference type="Proteomes" id="UP001312893">
    <property type="component" value="Unassembled WGS sequence"/>
</dbReference>
<dbReference type="SUPFAM" id="SSF47413">
    <property type="entry name" value="lambda repressor-like DNA-binding domains"/>
    <property type="match status" value="1"/>
</dbReference>
<evidence type="ECO:0000313" key="2">
    <source>
        <dbReference type="EMBL" id="MEL0554688.1"/>
    </source>
</evidence>
<organism evidence="2 3">
    <name type="scientific">Raoultella lignicola</name>
    <dbReference type="NCBI Taxonomy" id="3040939"/>
    <lineage>
        <taxon>Bacteria</taxon>
        <taxon>Pseudomonadati</taxon>
        <taxon>Pseudomonadota</taxon>
        <taxon>Gammaproteobacteria</taxon>
        <taxon>Enterobacterales</taxon>
        <taxon>Enterobacteriaceae</taxon>
        <taxon>Klebsiella/Raoultella group</taxon>
        <taxon>Raoultella</taxon>
    </lineage>
</organism>
<gene>
    <name evidence="2" type="ORF">QFI96_023690</name>
</gene>
<evidence type="ECO:0000313" key="3">
    <source>
        <dbReference type="Proteomes" id="UP001312893"/>
    </source>
</evidence>
<dbReference type="InterPro" id="IPR010982">
    <property type="entry name" value="Lambda_DNA-bd_dom_sf"/>
</dbReference>
<proteinExistence type="predicted"/>